<dbReference type="Pfam" id="PF06968">
    <property type="entry name" value="BATS"/>
    <property type="match status" value="1"/>
</dbReference>
<comment type="subunit">
    <text evidence="13">Homodimer.</text>
</comment>
<name>A0A1I4SMI8_9BACT</name>
<dbReference type="PANTHER" id="PTHR22976">
    <property type="entry name" value="BIOTIN SYNTHASE"/>
    <property type="match status" value="1"/>
</dbReference>
<dbReference type="GO" id="GO:0009102">
    <property type="term" value="P:biotin biosynthetic process"/>
    <property type="evidence" value="ECO:0007669"/>
    <property type="project" value="UniProtKB-UniRule"/>
</dbReference>
<evidence type="ECO:0000256" key="4">
    <source>
        <dbReference type="ARBA" id="ARBA00022485"/>
    </source>
</evidence>
<evidence type="ECO:0000256" key="2">
    <source>
        <dbReference type="ARBA" id="ARBA00010765"/>
    </source>
</evidence>
<comment type="similarity">
    <text evidence="2 13">Belongs to the radical SAM superfamily. Biotin synthase family.</text>
</comment>
<comment type="cofactor">
    <cofactor evidence="13">
        <name>[2Fe-2S] cluster</name>
        <dbReference type="ChEBI" id="CHEBI:190135"/>
    </cofactor>
    <text evidence="13">Binds 1 [2Fe-2S] cluster. The cluster is coordinated with 3 cysteines and 1 arginine.</text>
</comment>
<keyword evidence="9 13" id="KW-0093">Biotin biosynthesis</keyword>
<evidence type="ECO:0000256" key="11">
    <source>
        <dbReference type="ARBA" id="ARBA00023014"/>
    </source>
</evidence>
<dbReference type="InterPro" id="IPR007197">
    <property type="entry name" value="rSAM"/>
</dbReference>
<comment type="cofactor">
    <cofactor evidence="13 14">
        <name>[4Fe-4S] cluster</name>
        <dbReference type="ChEBI" id="CHEBI:49883"/>
    </cofactor>
    <text evidence="13 14">Binds 1 [4Fe-4S] cluster. The cluster is coordinated with 3 cysteines and an exchangeable S-adenosyl-L-methionine.</text>
</comment>
<dbReference type="Gene3D" id="3.20.20.70">
    <property type="entry name" value="Aldolase class I"/>
    <property type="match status" value="1"/>
</dbReference>
<dbReference type="HAMAP" id="MF_01694">
    <property type="entry name" value="BioB"/>
    <property type="match status" value="1"/>
</dbReference>
<dbReference type="STRING" id="39841.SAMN05660836_01056"/>
<comment type="function">
    <text evidence="13">Catalyzes the conversion of dethiobiotin (DTB) to biotin by the insertion of a sulfur atom into dethiobiotin via a radical-based mechanism.</text>
</comment>
<dbReference type="InterPro" id="IPR010722">
    <property type="entry name" value="BATS_dom"/>
</dbReference>
<feature type="binding site" evidence="13 14">
    <location>
        <position position="199"/>
    </location>
    <ligand>
        <name>[2Fe-2S] cluster</name>
        <dbReference type="ChEBI" id="CHEBI:190135"/>
    </ligand>
</feature>
<proteinExistence type="inferred from homology"/>
<dbReference type="SMART" id="SM00876">
    <property type="entry name" value="BATS"/>
    <property type="match status" value="1"/>
</dbReference>
<organism evidence="16 17">
    <name type="scientific">Thermodesulforhabdus norvegica</name>
    <dbReference type="NCBI Taxonomy" id="39841"/>
    <lineage>
        <taxon>Bacteria</taxon>
        <taxon>Pseudomonadati</taxon>
        <taxon>Thermodesulfobacteriota</taxon>
        <taxon>Syntrophobacteria</taxon>
        <taxon>Syntrophobacterales</taxon>
        <taxon>Thermodesulforhabdaceae</taxon>
        <taxon>Thermodesulforhabdus</taxon>
    </lineage>
</organism>
<feature type="binding site" evidence="13 14">
    <location>
        <position position="63"/>
    </location>
    <ligand>
        <name>[4Fe-4S] cluster</name>
        <dbReference type="ChEBI" id="CHEBI:49883"/>
        <note>4Fe-4S-S-AdoMet</note>
    </ligand>
</feature>
<protein>
    <recommendedName>
        <fullName evidence="3 13">Biotin synthase</fullName>
        <ecNumber evidence="3 13">2.8.1.6</ecNumber>
    </recommendedName>
</protein>
<dbReference type="InterPro" id="IPR058240">
    <property type="entry name" value="rSAM_sf"/>
</dbReference>
<evidence type="ECO:0000313" key="17">
    <source>
        <dbReference type="Proteomes" id="UP000199611"/>
    </source>
</evidence>
<keyword evidence="4 13" id="KW-0004">4Fe-4S</keyword>
<evidence type="ECO:0000256" key="13">
    <source>
        <dbReference type="HAMAP-Rule" id="MF_01694"/>
    </source>
</evidence>
<dbReference type="AlphaFoldDB" id="A0A1I4SMI8"/>
<dbReference type="GO" id="GO:0004076">
    <property type="term" value="F:biotin synthase activity"/>
    <property type="evidence" value="ECO:0007669"/>
    <property type="project" value="UniProtKB-UniRule"/>
</dbReference>
<keyword evidence="6 13" id="KW-0949">S-adenosyl-L-methionine</keyword>
<evidence type="ECO:0000256" key="12">
    <source>
        <dbReference type="ARBA" id="ARBA00051157"/>
    </source>
</evidence>
<feature type="binding site" evidence="13 14">
    <location>
        <position position="269"/>
    </location>
    <ligand>
        <name>[2Fe-2S] cluster</name>
        <dbReference type="ChEBI" id="CHEBI:190135"/>
    </ligand>
</feature>
<dbReference type="Pfam" id="PF04055">
    <property type="entry name" value="Radical_SAM"/>
    <property type="match status" value="1"/>
</dbReference>
<keyword evidence="17" id="KW-1185">Reference proteome</keyword>
<feature type="binding site" evidence="13 14">
    <location>
        <position position="107"/>
    </location>
    <ligand>
        <name>[2Fe-2S] cluster</name>
        <dbReference type="ChEBI" id="CHEBI:190135"/>
    </ligand>
</feature>
<feature type="binding site" evidence="13 14">
    <location>
        <position position="67"/>
    </location>
    <ligand>
        <name>[4Fe-4S] cluster</name>
        <dbReference type="ChEBI" id="CHEBI:49883"/>
        <note>4Fe-4S-S-AdoMet</note>
    </ligand>
</feature>
<evidence type="ECO:0000256" key="8">
    <source>
        <dbReference type="ARBA" id="ARBA00022723"/>
    </source>
</evidence>
<dbReference type="SFLD" id="SFLDG01278">
    <property type="entry name" value="biotin_synthase_like"/>
    <property type="match status" value="1"/>
</dbReference>
<reference evidence="16 17" key="1">
    <citation type="submission" date="2016-10" db="EMBL/GenBank/DDBJ databases">
        <authorList>
            <person name="de Groot N.N."/>
        </authorList>
    </citation>
    <scope>NUCLEOTIDE SEQUENCE [LARGE SCALE GENOMIC DNA]</scope>
    <source>
        <strain evidence="16 17">DSM 9990</strain>
    </source>
</reference>
<feature type="binding site" evidence="13 14">
    <location>
        <position position="70"/>
    </location>
    <ligand>
        <name>[4Fe-4S] cluster</name>
        <dbReference type="ChEBI" id="CHEBI:49883"/>
        <note>4Fe-4S-S-AdoMet</note>
    </ligand>
</feature>
<dbReference type="UniPathway" id="UPA00078">
    <property type="reaction ID" value="UER00162"/>
</dbReference>
<keyword evidence="11 13" id="KW-0411">Iron-sulfur</keyword>
<gene>
    <name evidence="13" type="primary">bioB</name>
    <name evidence="16" type="ORF">SAMN05660836_01056</name>
</gene>
<evidence type="ECO:0000256" key="5">
    <source>
        <dbReference type="ARBA" id="ARBA00022679"/>
    </source>
</evidence>
<dbReference type="InterPro" id="IPR024177">
    <property type="entry name" value="Biotin_synthase"/>
</dbReference>
<feature type="binding site" evidence="13 14">
    <location>
        <position position="139"/>
    </location>
    <ligand>
        <name>[2Fe-2S] cluster</name>
        <dbReference type="ChEBI" id="CHEBI:190135"/>
    </ligand>
</feature>
<dbReference type="InterPro" id="IPR002684">
    <property type="entry name" value="Biotin_synth/BioAB"/>
</dbReference>
<dbReference type="CDD" id="cd01335">
    <property type="entry name" value="Radical_SAM"/>
    <property type="match status" value="1"/>
</dbReference>
<dbReference type="RefSeq" id="WP_177193534.1">
    <property type="nucleotide sequence ID" value="NZ_FOUU01000002.1"/>
</dbReference>
<sequence>MSPGLALHSLDGNGISREIAGILYDRADSFQEELLELGRRVRLKFTGINTETCSIINARSGKCSEDCKFCAQSVWYRSPITEYPLLDYETILQKAIDMDRAGVKRFSIVISGKKPSKGDFEKILRIIEKLRRETNLQLCASLGIIDRSMAEELKAAGLSMYHHNLETSRGYFRQICTTHSYEDRIKTVESAREAGLTVCSGGIIGLGETFYERIEMIYELKSMEVDSIPVNILNPRPGTPLEKMKPPSSDEIIRTLVIFRLISPGATFRLCGGREPALGDRQELALEVAVNGLMVGGYLTTEGDPLEKDMAMIGRVKDRLAELQADMGRQGFFR</sequence>
<dbReference type="SMART" id="SM00729">
    <property type="entry name" value="Elp3"/>
    <property type="match status" value="1"/>
</dbReference>
<dbReference type="GO" id="GO:0051539">
    <property type="term" value="F:4 iron, 4 sulfur cluster binding"/>
    <property type="evidence" value="ECO:0007669"/>
    <property type="project" value="UniProtKB-KW"/>
</dbReference>
<evidence type="ECO:0000256" key="6">
    <source>
        <dbReference type="ARBA" id="ARBA00022691"/>
    </source>
</evidence>
<dbReference type="GO" id="GO:0051537">
    <property type="term" value="F:2 iron, 2 sulfur cluster binding"/>
    <property type="evidence" value="ECO:0007669"/>
    <property type="project" value="UniProtKB-KW"/>
</dbReference>
<dbReference type="SUPFAM" id="SSF102114">
    <property type="entry name" value="Radical SAM enzymes"/>
    <property type="match status" value="1"/>
</dbReference>
<feature type="domain" description="Radical SAM core" evidence="15">
    <location>
        <begin position="45"/>
        <end position="274"/>
    </location>
</feature>
<dbReference type="PROSITE" id="PS51918">
    <property type="entry name" value="RADICAL_SAM"/>
    <property type="match status" value="1"/>
</dbReference>
<accession>A0A1I4SMI8</accession>
<comment type="catalytic activity">
    <reaction evidence="12 13">
        <text>(4R,5S)-dethiobiotin + (sulfur carrier)-SH + 2 reduced [2Fe-2S]-[ferredoxin] + 2 S-adenosyl-L-methionine = (sulfur carrier)-H + biotin + 2 5'-deoxyadenosine + 2 L-methionine + 2 oxidized [2Fe-2S]-[ferredoxin]</text>
        <dbReference type="Rhea" id="RHEA:22060"/>
        <dbReference type="Rhea" id="RHEA-COMP:10000"/>
        <dbReference type="Rhea" id="RHEA-COMP:10001"/>
        <dbReference type="Rhea" id="RHEA-COMP:14737"/>
        <dbReference type="Rhea" id="RHEA-COMP:14739"/>
        <dbReference type="ChEBI" id="CHEBI:17319"/>
        <dbReference type="ChEBI" id="CHEBI:29917"/>
        <dbReference type="ChEBI" id="CHEBI:33737"/>
        <dbReference type="ChEBI" id="CHEBI:33738"/>
        <dbReference type="ChEBI" id="CHEBI:57586"/>
        <dbReference type="ChEBI" id="CHEBI:57844"/>
        <dbReference type="ChEBI" id="CHEBI:59789"/>
        <dbReference type="ChEBI" id="CHEBI:64428"/>
        <dbReference type="ChEBI" id="CHEBI:149473"/>
        <dbReference type="EC" id="2.8.1.6"/>
    </reaction>
</comment>
<keyword evidence="7 13" id="KW-0001">2Fe-2S</keyword>
<keyword evidence="8 13" id="KW-0479">Metal-binding</keyword>
<evidence type="ECO:0000256" key="3">
    <source>
        <dbReference type="ARBA" id="ARBA00012236"/>
    </source>
</evidence>
<comment type="pathway">
    <text evidence="1 13">Cofactor biosynthesis; biotin biosynthesis; biotin from 7,8-diaminononanoate: step 2/2.</text>
</comment>
<evidence type="ECO:0000313" key="16">
    <source>
        <dbReference type="EMBL" id="SFM65738.1"/>
    </source>
</evidence>
<dbReference type="PIRSF" id="PIRSF001619">
    <property type="entry name" value="Biotin_synth"/>
    <property type="match status" value="1"/>
</dbReference>
<dbReference type="SFLD" id="SFLDS00029">
    <property type="entry name" value="Radical_SAM"/>
    <property type="match status" value="1"/>
</dbReference>
<evidence type="ECO:0000256" key="7">
    <source>
        <dbReference type="ARBA" id="ARBA00022714"/>
    </source>
</evidence>
<keyword evidence="10 13" id="KW-0408">Iron</keyword>
<dbReference type="NCBIfam" id="TIGR00433">
    <property type="entry name" value="bioB"/>
    <property type="match status" value="1"/>
</dbReference>
<evidence type="ECO:0000256" key="1">
    <source>
        <dbReference type="ARBA" id="ARBA00004942"/>
    </source>
</evidence>
<evidence type="ECO:0000256" key="9">
    <source>
        <dbReference type="ARBA" id="ARBA00022756"/>
    </source>
</evidence>
<dbReference type="GO" id="GO:0005506">
    <property type="term" value="F:iron ion binding"/>
    <property type="evidence" value="ECO:0007669"/>
    <property type="project" value="UniProtKB-UniRule"/>
</dbReference>
<dbReference type="SFLD" id="SFLDG01060">
    <property type="entry name" value="BATS_domain_containing"/>
    <property type="match status" value="1"/>
</dbReference>
<evidence type="ECO:0000256" key="10">
    <source>
        <dbReference type="ARBA" id="ARBA00023004"/>
    </source>
</evidence>
<dbReference type="InterPro" id="IPR013785">
    <property type="entry name" value="Aldolase_TIM"/>
</dbReference>
<comment type="cofactor">
    <cofactor evidence="14">
        <name>[2Fe-2S] cluster</name>
        <dbReference type="ChEBI" id="CHEBI:190135"/>
    </cofactor>
    <text evidence="14">Binds 1 [2Fe-2S] cluster. The cluster is coordinated with 3 cysteines and 1 arginine.</text>
</comment>
<evidence type="ECO:0000259" key="15">
    <source>
        <dbReference type="PROSITE" id="PS51918"/>
    </source>
</evidence>
<dbReference type="InterPro" id="IPR006638">
    <property type="entry name" value="Elp3/MiaA/NifB-like_rSAM"/>
</dbReference>
<dbReference type="Proteomes" id="UP000199611">
    <property type="component" value="Unassembled WGS sequence"/>
</dbReference>
<keyword evidence="5 13" id="KW-0808">Transferase</keyword>
<evidence type="ECO:0000256" key="14">
    <source>
        <dbReference type="PIRSR" id="PIRSR001619-1"/>
    </source>
</evidence>
<dbReference type="PANTHER" id="PTHR22976:SF2">
    <property type="entry name" value="BIOTIN SYNTHASE, MITOCHONDRIAL"/>
    <property type="match status" value="1"/>
</dbReference>
<dbReference type="EMBL" id="FOUU01000002">
    <property type="protein sequence ID" value="SFM65738.1"/>
    <property type="molecule type" value="Genomic_DNA"/>
</dbReference>
<dbReference type="EC" id="2.8.1.6" evidence="3 13"/>